<dbReference type="GO" id="GO:0008191">
    <property type="term" value="F:metalloendopeptidase inhibitor activity"/>
    <property type="evidence" value="ECO:0007669"/>
    <property type="project" value="InterPro"/>
</dbReference>
<dbReference type="InterPro" id="IPR008993">
    <property type="entry name" value="TIMP-like_OB-fold"/>
</dbReference>
<dbReference type="EC" id="6.2.1.3" evidence="6"/>
<evidence type="ECO:0000256" key="5">
    <source>
        <dbReference type="ARBA" id="ARBA00023157"/>
    </source>
</evidence>
<evidence type="ECO:0000259" key="9">
    <source>
        <dbReference type="PROSITE" id="PS50189"/>
    </source>
</evidence>
<keyword evidence="5 8" id="KW-1015">Disulfide bond</keyword>
<evidence type="ECO:0000256" key="2">
    <source>
        <dbReference type="ARBA" id="ARBA00022525"/>
    </source>
</evidence>
<comment type="caution">
    <text evidence="10">The sequence shown here is derived from an EMBL/GenBank/DDBJ whole genome shotgun (WGS) entry which is preliminary data.</text>
</comment>
<keyword evidence="11" id="KW-1185">Reference proteome</keyword>
<evidence type="ECO:0000256" key="4">
    <source>
        <dbReference type="ARBA" id="ARBA00022832"/>
    </source>
</evidence>
<evidence type="ECO:0000256" key="8">
    <source>
        <dbReference type="PIRSR" id="PIRSR601820-3"/>
    </source>
</evidence>
<dbReference type="GO" id="GO:0046872">
    <property type="term" value="F:metal ion binding"/>
    <property type="evidence" value="ECO:0007669"/>
    <property type="project" value="UniProtKB-KW"/>
</dbReference>
<evidence type="ECO:0000256" key="7">
    <source>
        <dbReference type="PIRSR" id="PIRSR601820-1"/>
    </source>
</evidence>
<dbReference type="GO" id="GO:0004467">
    <property type="term" value="F:long-chain fatty acid-CoA ligase activity"/>
    <property type="evidence" value="ECO:0007669"/>
    <property type="project" value="UniProtKB-EC"/>
</dbReference>
<evidence type="ECO:0000313" key="10">
    <source>
        <dbReference type="EMBL" id="CAJ0582613.1"/>
    </source>
</evidence>
<reference evidence="10" key="1">
    <citation type="submission" date="2023-06" db="EMBL/GenBank/DDBJ databases">
        <authorList>
            <person name="Delattre M."/>
        </authorList>
    </citation>
    <scope>NUCLEOTIDE SEQUENCE</scope>
    <source>
        <strain evidence="10">AF72</strain>
    </source>
</reference>
<dbReference type="FunFam" id="2.40.50.120:FF:000024">
    <property type="entry name" value="Putative metalloproteinase inhibitor tag-225"/>
    <property type="match status" value="1"/>
</dbReference>
<evidence type="ECO:0000256" key="6">
    <source>
        <dbReference type="ARBA" id="ARBA00026121"/>
    </source>
</evidence>
<dbReference type="EMBL" id="CATQJA010002664">
    <property type="protein sequence ID" value="CAJ0582613.1"/>
    <property type="molecule type" value="Genomic_DNA"/>
</dbReference>
<dbReference type="InterPro" id="IPR001134">
    <property type="entry name" value="Netrin_domain"/>
</dbReference>
<keyword evidence="4" id="KW-0443">Lipid metabolism</keyword>
<evidence type="ECO:0000313" key="11">
    <source>
        <dbReference type="Proteomes" id="UP001177023"/>
    </source>
</evidence>
<dbReference type="InterPro" id="IPR000873">
    <property type="entry name" value="AMP-dep_synth/lig_dom"/>
</dbReference>
<dbReference type="PROSITE" id="PS50189">
    <property type="entry name" value="NTR"/>
    <property type="match status" value="1"/>
</dbReference>
<keyword evidence="7" id="KW-0479">Metal-binding</keyword>
<evidence type="ECO:0000256" key="1">
    <source>
        <dbReference type="ARBA" id="ARBA00004613"/>
    </source>
</evidence>
<dbReference type="SUPFAM" id="SSF56801">
    <property type="entry name" value="Acetyl-CoA synthetase-like"/>
    <property type="match status" value="1"/>
</dbReference>
<dbReference type="InterPro" id="IPR042099">
    <property type="entry name" value="ANL_N_sf"/>
</dbReference>
<feature type="disulfide bond" evidence="8">
    <location>
        <begin position="17"/>
        <end position="92"/>
    </location>
</feature>
<dbReference type="GO" id="GO:0016020">
    <property type="term" value="C:membrane"/>
    <property type="evidence" value="ECO:0007669"/>
    <property type="project" value="TreeGrafter"/>
</dbReference>
<feature type="domain" description="NTR" evidence="9">
    <location>
        <begin position="17"/>
        <end position="156"/>
    </location>
</feature>
<proteinExistence type="predicted"/>
<keyword evidence="3" id="KW-0436">Ligase</keyword>
<protein>
    <recommendedName>
        <fullName evidence="6">long-chain-fatty-acid--CoA ligase</fullName>
        <ecNumber evidence="6">6.2.1.3</ecNumber>
    </recommendedName>
</protein>
<dbReference type="SUPFAM" id="SSF50242">
    <property type="entry name" value="TIMP-like"/>
    <property type="match status" value="1"/>
</dbReference>
<feature type="disulfide bond" evidence="8">
    <location>
        <begin position="19"/>
        <end position="118"/>
    </location>
</feature>
<dbReference type="CDD" id="cd03577">
    <property type="entry name" value="NTR_TIMP_like"/>
    <property type="match status" value="1"/>
</dbReference>
<keyword evidence="7" id="KW-0862">Zinc</keyword>
<gene>
    <name evidence="10" type="ORF">MSPICULIGERA_LOCUS20743</name>
</gene>
<sequence length="745" mass="82895">MLKLLVFVSLVYVAYSCKCQTQTTKEAYCRAEWVSHLKVKVRVSKQPLPAGSTRKGLNNLKYGVEHVHVYKKPANMSQLPDEIFTPSESPACGLIIEAGTEYLLAGSFNGGSLYTVLCGQVLPDNRSEDQFENVLQWKKVPADFDKTLQAIKMREQHKAPTFTKYSRILPGDEQIHENILVNAPIAGPPCATVTTVWENLKRTVALNPDADFLGDQTRGEYVFKTYSEVMKLATVSGAATNYLGIQHGARAGLAGIHTTNYEIAMWGLVSQGISLVPLYHNSKDDVICEIIGSCNLELIFCDSLERLKDFATKKAEGKIDSVKTLILLNGALSEENNNAAEELKILDFEQFLKLGRENYVEPNPPNTNDVYIICHTSGTTGRPKGVQLTHQNLLAAMAGLYTQWCMPPHHFTFSTKDTYFSFLSLAHIYEHLMQSFMIYVGGRVGIYRGDAKLLILDIQKLRPTMISLVPRILNKLYDQIHSNIAKAPFLAKKDFRCREKVTPAVHDFTRIAFGCPLFEGYGQTECGAAGTLNIPGDLTGGTHVGAPAPWAQVKLIDVPEMGYMASEDRGEGWLHTGDIGEWLPDGRLRIVDRKNALFKLAQGDFVSAEAIENILGLSALVNQVFVTGLSTRSFLVGVAVVDLEALRAEIKKSNDIEAQNALETEDSGEFLQKEPVRRFVTHHLAQFGKSKGLQTIETIRRVFLTTEELTAESGLLTPTLKIRRQPCREKFAEQIHDMYEAEMEL</sequence>
<dbReference type="GO" id="GO:0005576">
    <property type="term" value="C:extracellular region"/>
    <property type="evidence" value="ECO:0007669"/>
    <property type="project" value="UniProtKB-SubCell"/>
</dbReference>
<dbReference type="Gene3D" id="2.40.50.120">
    <property type="match status" value="1"/>
</dbReference>
<dbReference type="PROSITE" id="PS00455">
    <property type="entry name" value="AMP_BINDING"/>
    <property type="match status" value="1"/>
</dbReference>
<dbReference type="PANTHER" id="PTHR43272">
    <property type="entry name" value="LONG-CHAIN-FATTY-ACID--COA LIGASE"/>
    <property type="match status" value="1"/>
</dbReference>
<accession>A0AA36DAA3</accession>
<dbReference type="PANTHER" id="PTHR43272:SF89">
    <property type="entry name" value="LONG-CHAIN-FATTY-ACID--COA LIGASE"/>
    <property type="match status" value="1"/>
</dbReference>
<dbReference type="InterPro" id="IPR020845">
    <property type="entry name" value="AMP-binding_CS"/>
</dbReference>
<dbReference type="PROSITE" id="PS51257">
    <property type="entry name" value="PROKAR_LIPOPROTEIN"/>
    <property type="match status" value="1"/>
</dbReference>
<comment type="subcellular location">
    <subcellularLocation>
        <location evidence="1">Secreted</location>
    </subcellularLocation>
</comment>
<dbReference type="Pfam" id="PF00501">
    <property type="entry name" value="AMP-binding"/>
    <property type="match status" value="1"/>
</dbReference>
<keyword evidence="4" id="KW-0276">Fatty acid metabolism</keyword>
<name>A0AA36DAA3_9BILA</name>
<dbReference type="GO" id="GO:0005783">
    <property type="term" value="C:endoplasmic reticulum"/>
    <property type="evidence" value="ECO:0007669"/>
    <property type="project" value="TreeGrafter"/>
</dbReference>
<dbReference type="Gene3D" id="3.40.50.12780">
    <property type="entry name" value="N-terminal domain of ligase-like"/>
    <property type="match status" value="1"/>
</dbReference>
<organism evidence="10 11">
    <name type="scientific">Mesorhabditis spiculigera</name>
    <dbReference type="NCBI Taxonomy" id="96644"/>
    <lineage>
        <taxon>Eukaryota</taxon>
        <taxon>Metazoa</taxon>
        <taxon>Ecdysozoa</taxon>
        <taxon>Nematoda</taxon>
        <taxon>Chromadorea</taxon>
        <taxon>Rhabditida</taxon>
        <taxon>Rhabditina</taxon>
        <taxon>Rhabditomorpha</taxon>
        <taxon>Rhabditoidea</taxon>
        <taxon>Rhabditidae</taxon>
        <taxon>Mesorhabditinae</taxon>
        <taxon>Mesorhabditis</taxon>
    </lineage>
</organism>
<dbReference type="AlphaFoldDB" id="A0AA36DAA3"/>
<feature type="non-terminal residue" evidence="10">
    <location>
        <position position="1"/>
    </location>
</feature>
<evidence type="ECO:0000256" key="3">
    <source>
        <dbReference type="ARBA" id="ARBA00022598"/>
    </source>
</evidence>
<keyword evidence="2" id="KW-0964">Secreted</keyword>
<dbReference type="Pfam" id="PF00965">
    <property type="entry name" value="TIMP"/>
    <property type="match status" value="1"/>
</dbReference>
<dbReference type="Proteomes" id="UP001177023">
    <property type="component" value="Unassembled WGS sequence"/>
</dbReference>
<feature type="binding site" evidence="7">
    <location>
        <position position="17"/>
    </location>
    <ligand>
        <name>Zn(2+)</name>
        <dbReference type="ChEBI" id="CHEBI:29105"/>
        <note>ligand shared with metalloproteinase partner</note>
    </ligand>
</feature>
<dbReference type="InterPro" id="IPR001820">
    <property type="entry name" value="TIMP"/>
</dbReference>